<feature type="compositionally biased region" description="Polar residues" evidence="1">
    <location>
        <begin position="215"/>
        <end position="229"/>
    </location>
</feature>
<evidence type="ECO:0000313" key="2">
    <source>
        <dbReference type="EMBL" id="EKD15403.1"/>
    </source>
</evidence>
<dbReference type="InParanoid" id="K1X3W0"/>
<feature type="region of interest" description="Disordered" evidence="1">
    <location>
        <begin position="158"/>
        <end position="180"/>
    </location>
</feature>
<proteinExistence type="predicted"/>
<gene>
    <name evidence="2" type="ORF">MBM_06619</name>
</gene>
<sequence length="384" mass="43063">MRTHTKGSSSGRQAPLKDSKVHGPTQKTLKTAQLKPLASLPQHLWMGDFTVDKRAVRAVARRRLFLTLFLLESVSGPLSSSVEKSAFVDGLQAKIEAQLAAFQKQLRENMHAELQAFRNARSTPAYTKLISLPVDIVEIKSESENEDDQCPVQSRALSNADLKSEDDGPDASGLGHPDQPEWLKQTVEDLSLILSQALNPNFHQDQHSKKAQLSPFRNKNRTPSASPPKSTWLETVLHLYFGTFRDSRDADRLCGSEMTLVNRHSKEYWAEQLDQNYGAKSRIALSTLIFKWPENAVGWIHKKTKKLVPAREEELGKPMIQEITTNTKEEAQEITVEEVMDAWDRVLLPARGTELDIVYCNLSNENLSIGSISALQTLERARGS</sequence>
<accession>K1X3W0</accession>
<dbReference type="Proteomes" id="UP000006753">
    <property type="component" value="Unassembled WGS sequence"/>
</dbReference>
<dbReference type="AlphaFoldDB" id="K1X3W0"/>
<evidence type="ECO:0000313" key="3">
    <source>
        <dbReference type="Proteomes" id="UP000006753"/>
    </source>
</evidence>
<protein>
    <submittedName>
        <fullName evidence="2">Uncharacterized protein</fullName>
    </submittedName>
</protein>
<feature type="compositionally biased region" description="Polar residues" evidence="1">
    <location>
        <begin position="1"/>
        <end position="12"/>
    </location>
</feature>
<organism evidence="2 3">
    <name type="scientific">Marssonina brunnea f. sp. multigermtubi (strain MB_m1)</name>
    <name type="common">Marssonina leaf spot fungus</name>
    <dbReference type="NCBI Taxonomy" id="1072389"/>
    <lineage>
        <taxon>Eukaryota</taxon>
        <taxon>Fungi</taxon>
        <taxon>Dikarya</taxon>
        <taxon>Ascomycota</taxon>
        <taxon>Pezizomycotina</taxon>
        <taxon>Leotiomycetes</taxon>
        <taxon>Helotiales</taxon>
        <taxon>Drepanopezizaceae</taxon>
        <taxon>Drepanopeziza</taxon>
    </lineage>
</organism>
<reference evidence="2 3" key="1">
    <citation type="journal article" date="2012" name="BMC Genomics">
        <title>Sequencing the genome of Marssonina brunnea reveals fungus-poplar co-evolution.</title>
        <authorList>
            <person name="Zhu S."/>
            <person name="Cao Y.-Z."/>
            <person name="Jiang C."/>
            <person name="Tan B.-Y."/>
            <person name="Wang Z."/>
            <person name="Feng S."/>
            <person name="Zhang L."/>
            <person name="Su X.-H."/>
            <person name="Brejova B."/>
            <person name="Vinar T."/>
            <person name="Xu M."/>
            <person name="Wang M.-X."/>
            <person name="Zhang S.-G."/>
            <person name="Huang M.-R."/>
            <person name="Wu R."/>
            <person name="Zhou Y."/>
        </authorList>
    </citation>
    <scope>NUCLEOTIDE SEQUENCE [LARGE SCALE GENOMIC DNA]</scope>
    <source>
        <strain evidence="2 3">MB_m1</strain>
    </source>
</reference>
<name>K1X3W0_MARBU</name>
<dbReference type="OrthoDB" id="10505288at2759"/>
<dbReference type="HOGENOM" id="CLU_719756_0_0_1"/>
<feature type="region of interest" description="Disordered" evidence="1">
    <location>
        <begin position="204"/>
        <end position="229"/>
    </location>
</feature>
<dbReference type="KEGG" id="mbe:MBM_06619"/>
<keyword evidence="3" id="KW-1185">Reference proteome</keyword>
<dbReference type="EMBL" id="JH921442">
    <property type="protein sequence ID" value="EKD15403.1"/>
    <property type="molecule type" value="Genomic_DNA"/>
</dbReference>
<feature type="region of interest" description="Disordered" evidence="1">
    <location>
        <begin position="1"/>
        <end position="27"/>
    </location>
</feature>
<evidence type="ECO:0000256" key="1">
    <source>
        <dbReference type="SAM" id="MobiDB-lite"/>
    </source>
</evidence>